<proteinExistence type="predicted"/>
<organism evidence="1">
    <name type="scientific">Terrestrivirus sp</name>
    <dbReference type="NCBI Taxonomy" id="2487775"/>
    <lineage>
        <taxon>Viruses</taxon>
        <taxon>Varidnaviria</taxon>
        <taxon>Bamfordvirae</taxon>
        <taxon>Nucleocytoviricota</taxon>
        <taxon>Megaviricetes</taxon>
        <taxon>Imitervirales</taxon>
        <taxon>Mimiviridae</taxon>
        <taxon>Klosneuvirinae</taxon>
    </lineage>
</organism>
<dbReference type="EMBL" id="MK071982">
    <property type="protein sequence ID" value="AYV75983.1"/>
    <property type="molecule type" value="Genomic_DNA"/>
</dbReference>
<accession>A0A3G4ZQV1</accession>
<evidence type="ECO:0000313" key="1">
    <source>
        <dbReference type="EMBL" id="AYV75983.1"/>
    </source>
</evidence>
<name>A0A3G4ZQV1_9VIRU</name>
<reference evidence="1" key="1">
    <citation type="submission" date="2018-10" db="EMBL/GenBank/DDBJ databases">
        <title>Hidden diversity of soil giant viruses.</title>
        <authorList>
            <person name="Schulz F."/>
            <person name="Alteio L."/>
            <person name="Goudeau D."/>
            <person name="Ryan E.M."/>
            <person name="Malmstrom R.R."/>
            <person name="Blanchard J."/>
            <person name="Woyke T."/>
        </authorList>
    </citation>
    <scope>NUCLEOTIDE SEQUENCE</scope>
    <source>
        <strain evidence="1">TEV1</strain>
    </source>
</reference>
<protein>
    <submittedName>
        <fullName evidence="1">Uncharacterized protein</fullName>
    </submittedName>
</protein>
<gene>
    <name evidence="1" type="ORF">Terrestrivirus4_31</name>
</gene>
<sequence length="87" mass="10016">MAEYKYCLKINYINGSIITTNTFTTNSLYDLTKITREFMVNSSSNPIHFGGYNMRGSLILEREGIKSIEIIHKGTVGFFGRLFDKFF</sequence>